<proteinExistence type="predicted"/>
<dbReference type="InterPro" id="IPR036644">
    <property type="entry name" value="FTR_bsu_sf"/>
</dbReference>
<keyword evidence="2" id="KW-1185">Reference proteome</keyword>
<protein>
    <submittedName>
        <fullName evidence="1">Ferredoxin thioredoxin reductase catalytic beta chain</fullName>
    </submittedName>
</protein>
<dbReference type="Pfam" id="PF02943">
    <property type="entry name" value="FeThRed_B"/>
    <property type="match status" value="1"/>
</dbReference>
<gene>
    <name evidence="1" type="ORF">IAG03_13085</name>
</gene>
<dbReference type="InterPro" id="IPR004209">
    <property type="entry name" value="FTR_bsu"/>
</dbReference>
<dbReference type="AlphaFoldDB" id="A0A926DBM6"/>
<name>A0A926DBM6_9FIRM</name>
<accession>A0A926DBM6</accession>
<reference evidence="1" key="1">
    <citation type="submission" date="2020-08" db="EMBL/GenBank/DDBJ databases">
        <title>Genome public.</title>
        <authorList>
            <person name="Liu C."/>
            <person name="Sun Q."/>
        </authorList>
    </citation>
    <scope>NUCLEOTIDE SEQUENCE</scope>
    <source>
        <strain evidence="1">NSJ-40</strain>
    </source>
</reference>
<dbReference type="RefSeq" id="WP_283243167.1">
    <property type="nucleotide sequence ID" value="NZ_JACRSN010000026.1"/>
</dbReference>
<dbReference type="GO" id="GO:0016730">
    <property type="term" value="F:oxidoreductase activity, acting on iron-sulfur proteins as donors"/>
    <property type="evidence" value="ECO:0007669"/>
    <property type="project" value="InterPro"/>
</dbReference>
<dbReference type="EMBL" id="JACRSN010000026">
    <property type="protein sequence ID" value="MBC8534892.1"/>
    <property type="molecule type" value="Genomic_DNA"/>
</dbReference>
<dbReference type="SUPFAM" id="SSF57662">
    <property type="entry name" value="Ferredoxin thioredoxin reductase (FTR), catalytic beta chain"/>
    <property type="match status" value="1"/>
</dbReference>
<sequence>MRYDKATIKKEVANMKIKLNPDQEIVNTIWEGLKRTGGYCPCRRERTEATKCMCQEFKDQIADPDFEGYCHCMLYYKSLQD</sequence>
<dbReference type="Proteomes" id="UP000651482">
    <property type="component" value="Unassembled WGS sequence"/>
</dbReference>
<evidence type="ECO:0000313" key="1">
    <source>
        <dbReference type="EMBL" id="MBC8534892.1"/>
    </source>
</evidence>
<dbReference type="Gene3D" id="3.90.460.10">
    <property type="entry name" value="Ferredoxin thioredoxin reductase catalytic beta subunit"/>
    <property type="match status" value="1"/>
</dbReference>
<evidence type="ECO:0000313" key="2">
    <source>
        <dbReference type="Proteomes" id="UP000651482"/>
    </source>
</evidence>
<organism evidence="1 2">
    <name type="scientific">Yeguia hominis</name>
    <dbReference type="NCBI Taxonomy" id="2763662"/>
    <lineage>
        <taxon>Bacteria</taxon>
        <taxon>Bacillati</taxon>
        <taxon>Bacillota</taxon>
        <taxon>Clostridia</taxon>
        <taxon>Eubacteriales</taxon>
        <taxon>Yeguiaceae</taxon>
        <taxon>Yeguia</taxon>
    </lineage>
</organism>
<comment type="caution">
    <text evidence="1">The sequence shown here is derived from an EMBL/GenBank/DDBJ whole genome shotgun (WGS) entry which is preliminary data.</text>
</comment>